<gene>
    <name evidence="4" type="ORF">prwr041_20050</name>
</gene>
<feature type="domain" description="CusB-like barrel-sandwich hybrid" evidence="2">
    <location>
        <begin position="58"/>
        <end position="196"/>
    </location>
</feature>
<dbReference type="Pfam" id="PF25919">
    <property type="entry name" value="BSH_CusB"/>
    <property type="match status" value="1"/>
</dbReference>
<dbReference type="PANTHER" id="PTHR30469:SF15">
    <property type="entry name" value="HLYD FAMILY OF SECRETION PROTEINS"/>
    <property type="match status" value="1"/>
</dbReference>
<dbReference type="EMBL" id="AP024484">
    <property type="protein sequence ID" value="BCS86112.1"/>
    <property type="molecule type" value="Genomic_DNA"/>
</dbReference>
<accession>A0ABM7P030</accession>
<dbReference type="PANTHER" id="PTHR30469">
    <property type="entry name" value="MULTIDRUG RESISTANCE PROTEIN MDTA"/>
    <property type="match status" value="1"/>
</dbReference>
<evidence type="ECO:0000256" key="1">
    <source>
        <dbReference type="ARBA" id="ARBA00009477"/>
    </source>
</evidence>
<sequence>MKVHTFLYIAAIAILASCSSKSNKEKEESAVRVSTYYPTSTNREEIFISGMVSAKQTAVISTKVMGYIDKIYVKQGDVVKKGQTLLIINSSDIKAKEAQVRAMIVEANAAAKDAQRDYQRYQALHEEKSVSDKELENVALKNTSAKARLQMARQGLTEVKSMLAYTNIRAPFSGVVTQKMVDEGTIANPGMPLLSVEQSGDMNVTASVPENYVASIHVGDHVKIDVKSLNINISGIVSELSPSATMTGGQYGMKISIGQKDKAKLRAGMYTGIHIQNKKADGGTSQILVNKSSIVTKDQLTGVYVADKDNKAILHWVRLGKETGDQVIVLSGLSETDRVIESANVKLYNGQKIIITD</sequence>
<dbReference type="SUPFAM" id="SSF111369">
    <property type="entry name" value="HlyD-like secretion proteins"/>
    <property type="match status" value="1"/>
</dbReference>
<dbReference type="InterPro" id="IPR058790">
    <property type="entry name" value="BSH_CusB"/>
</dbReference>
<keyword evidence="5" id="KW-1185">Reference proteome</keyword>
<dbReference type="NCBIfam" id="TIGR01730">
    <property type="entry name" value="RND_mfp"/>
    <property type="match status" value="1"/>
</dbReference>
<comment type="similarity">
    <text evidence="1">Belongs to the membrane fusion protein (MFP) (TC 8.A.1) family.</text>
</comment>
<dbReference type="Gene3D" id="1.10.287.470">
    <property type="entry name" value="Helix hairpin bin"/>
    <property type="match status" value="1"/>
</dbReference>
<evidence type="ECO:0000313" key="4">
    <source>
        <dbReference type="EMBL" id="BCS86112.1"/>
    </source>
</evidence>
<dbReference type="Proteomes" id="UP001319045">
    <property type="component" value="Chromosome"/>
</dbReference>
<dbReference type="RefSeq" id="WP_207153702.1">
    <property type="nucleotide sequence ID" value="NZ_AP024484.1"/>
</dbReference>
<proteinExistence type="inferred from homology"/>
<dbReference type="PROSITE" id="PS51257">
    <property type="entry name" value="PROKAR_LIPOPROTEIN"/>
    <property type="match status" value="1"/>
</dbReference>
<dbReference type="InterPro" id="IPR006143">
    <property type="entry name" value="RND_pump_MFP"/>
</dbReference>
<dbReference type="Gene3D" id="2.40.50.100">
    <property type="match status" value="1"/>
</dbReference>
<dbReference type="Gene3D" id="2.40.30.170">
    <property type="match status" value="1"/>
</dbReference>
<dbReference type="InterPro" id="IPR058792">
    <property type="entry name" value="Beta-barrel_RND_2"/>
</dbReference>
<dbReference type="Gene3D" id="2.40.420.20">
    <property type="match status" value="1"/>
</dbReference>
<feature type="domain" description="CusB-like beta-barrel" evidence="3">
    <location>
        <begin position="204"/>
        <end position="278"/>
    </location>
</feature>
<evidence type="ECO:0000259" key="2">
    <source>
        <dbReference type="Pfam" id="PF25919"/>
    </source>
</evidence>
<reference evidence="4 5" key="1">
    <citation type="journal article" date="2022" name="Int. J. Syst. Evol. Microbiol.">
        <title>Prevotella herbatica sp. nov., a plant polysaccharide-decomposing anaerobic bacterium isolated from a methanogenic reactor.</title>
        <authorList>
            <person name="Uek A."/>
            <person name="Tonouchi A."/>
            <person name="Kaku N."/>
            <person name="Ueki K."/>
        </authorList>
    </citation>
    <scope>NUCLEOTIDE SEQUENCE [LARGE SCALE GENOMIC DNA]</scope>
    <source>
        <strain evidence="4 5">WR041</strain>
    </source>
</reference>
<evidence type="ECO:0000259" key="3">
    <source>
        <dbReference type="Pfam" id="PF25954"/>
    </source>
</evidence>
<protein>
    <submittedName>
        <fullName evidence="4">RND transporter</fullName>
    </submittedName>
</protein>
<dbReference type="Pfam" id="PF25954">
    <property type="entry name" value="Beta-barrel_RND_2"/>
    <property type="match status" value="1"/>
</dbReference>
<evidence type="ECO:0000313" key="5">
    <source>
        <dbReference type="Proteomes" id="UP001319045"/>
    </source>
</evidence>
<organism evidence="4 5">
    <name type="scientific">Prevotella herbatica</name>
    <dbReference type="NCBI Taxonomy" id="2801997"/>
    <lineage>
        <taxon>Bacteria</taxon>
        <taxon>Pseudomonadati</taxon>
        <taxon>Bacteroidota</taxon>
        <taxon>Bacteroidia</taxon>
        <taxon>Bacteroidales</taxon>
        <taxon>Prevotellaceae</taxon>
        <taxon>Prevotella</taxon>
    </lineage>
</organism>
<name>A0ABM7P030_9BACT</name>